<keyword evidence="4" id="KW-0472">Membrane</keyword>
<dbReference type="Pfam" id="PF02174">
    <property type="entry name" value="IRS"/>
    <property type="match status" value="1"/>
</dbReference>
<feature type="domain" description="IRS-type PTB" evidence="7">
    <location>
        <begin position="8"/>
        <end position="110"/>
    </location>
</feature>
<name>A0AAV4VGK1_9ARAC</name>
<dbReference type="AlphaFoldDB" id="A0AAV4VGK1"/>
<evidence type="ECO:0000313" key="9">
    <source>
        <dbReference type="Proteomes" id="UP001054837"/>
    </source>
</evidence>
<evidence type="ECO:0000313" key="8">
    <source>
        <dbReference type="EMBL" id="GIY69251.1"/>
    </source>
</evidence>
<evidence type="ECO:0000256" key="3">
    <source>
        <dbReference type="ARBA" id="ARBA00022707"/>
    </source>
</evidence>
<organism evidence="8 9">
    <name type="scientific">Caerostris darwini</name>
    <dbReference type="NCBI Taxonomy" id="1538125"/>
    <lineage>
        <taxon>Eukaryota</taxon>
        <taxon>Metazoa</taxon>
        <taxon>Ecdysozoa</taxon>
        <taxon>Arthropoda</taxon>
        <taxon>Chelicerata</taxon>
        <taxon>Arachnida</taxon>
        <taxon>Araneae</taxon>
        <taxon>Araneomorphae</taxon>
        <taxon>Entelegynae</taxon>
        <taxon>Araneoidea</taxon>
        <taxon>Araneidae</taxon>
        <taxon>Caerostris</taxon>
    </lineage>
</organism>
<evidence type="ECO:0000256" key="2">
    <source>
        <dbReference type="ARBA" id="ARBA00022553"/>
    </source>
</evidence>
<evidence type="ECO:0000256" key="5">
    <source>
        <dbReference type="ARBA" id="ARBA00023288"/>
    </source>
</evidence>
<dbReference type="GO" id="GO:0016020">
    <property type="term" value="C:membrane"/>
    <property type="evidence" value="ECO:0007669"/>
    <property type="project" value="UniProtKB-SubCell"/>
</dbReference>
<dbReference type="GO" id="GO:0005104">
    <property type="term" value="F:fibroblast growth factor receptor binding"/>
    <property type="evidence" value="ECO:0007669"/>
    <property type="project" value="TreeGrafter"/>
</dbReference>
<dbReference type="PANTHER" id="PTHR21258">
    <property type="entry name" value="DOCKING PROTEIN RELATED"/>
    <property type="match status" value="1"/>
</dbReference>
<dbReference type="InterPro" id="IPR002404">
    <property type="entry name" value="IRS_PTB"/>
</dbReference>
<dbReference type="SUPFAM" id="SSF50729">
    <property type="entry name" value="PH domain-like"/>
    <property type="match status" value="1"/>
</dbReference>
<feature type="region of interest" description="Disordered" evidence="6">
    <location>
        <begin position="471"/>
        <end position="494"/>
    </location>
</feature>
<evidence type="ECO:0000259" key="7">
    <source>
        <dbReference type="PROSITE" id="PS51064"/>
    </source>
</evidence>
<dbReference type="InterPro" id="IPR011993">
    <property type="entry name" value="PH-like_dom_sf"/>
</dbReference>
<dbReference type="SMART" id="SM01244">
    <property type="entry name" value="IRS"/>
    <property type="match status" value="1"/>
</dbReference>
<keyword evidence="3" id="KW-0519">Myristate</keyword>
<dbReference type="GO" id="GO:0005737">
    <property type="term" value="C:cytoplasm"/>
    <property type="evidence" value="ECO:0007669"/>
    <property type="project" value="TreeGrafter"/>
</dbReference>
<dbReference type="CDD" id="cd01202">
    <property type="entry name" value="PTB_FRS2"/>
    <property type="match status" value="1"/>
</dbReference>
<dbReference type="GO" id="GO:0008543">
    <property type="term" value="P:fibroblast growth factor receptor signaling pathway"/>
    <property type="evidence" value="ECO:0007669"/>
    <property type="project" value="TreeGrafter"/>
</dbReference>
<dbReference type="InterPro" id="IPR038742">
    <property type="entry name" value="FRS2_PTB"/>
</dbReference>
<dbReference type="Gene3D" id="2.30.29.30">
    <property type="entry name" value="Pleckstrin-homology domain (PH domain)/Phosphotyrosine-binding domain (PTB)"/>
    <property type="match status" value="1"/>
</dbReference>
<protein>
    <submittedName>
        <fullName evidence="8">Fibroblast growth factor receptor substrate 2</fullName>
    </submittedName>
</protein>
<evidence type="ECO:0000256" key="6">
    <source>
        <dbReference type="SAM" id="MobiDB-lite"/>
    </source>
</evidence>
<gene>
    <name evidence="8" type="primary">FRS2</name>
    <name evidence="8" type="ORF">CDAR_5681</name>
</gene>
<dbReference type="PANTHER" id="PTHR21258:SF55">
    <property type="entry name" value="FI23523P1"/>
    <property type="match status" value="1"/>
</dbReference>
<reference evidence="8 9" key="1">
    <citation type="submission" date="2021-06" db="EMBL/GenBank/DDBJ databases">
        <title>Caerostris darwini draft genome.</title>
        <authorList>
            <person name="Kono N."/>
            <person name="Arakawa K."/>
        </authorList>
    </citation>
    <scope>NUCLEOTIDE SEQUENCE [LARGE SCALE GENOMIC DNA]</scope>
</reference>
<keyword evidence="9" id="KW-1185">Reference proteome</keyword>
<dbReference type="EMBL" id="BPLQ01013027">
    <property type="protein sequence ID" value="GIY69251.1"/>
    <property type="molecule type" value="Genomic_DNA"/>
</dbReference>
<sequence>MGCAFSKDYDADPRIFNVWNVDGHGHPIKPGRIEVTGSELILYQKTNTVVKWPLISLRRYGFDTEVFSFECGRRCSTGAGVYAFRCNRAQALFAVLQESIINSTGTVCNNMTPEEQASAASHTSSDLVNSPHSASSVPNGHVPNLVTMSPLVDAFGYLQPNTGSNFIHFQPPIPVRSNSTAGSPGGYITFQDTNNPEGMTQEWPVMPSSPPGCCSFGTCGGSSISASPSNHHYVNKDVIDQSSNCSSALCIVNQYVNSGAMADDLSQRCCSPTRRCSEKSKNTYVNSAMVTLSPGHLQCSGGACPPDCTHCLDLNTNYAKLDDLLKQEQSVKRQKERRFYVNIKPDASAQSGSSASSKCVSGRSTPTELLNKCGTLVTPTSPGSTKTIRAHCYANLISPTTSEAVKEQVQLTYAILDLEQSESANNNVVSPVSAQNSLHSLTSSPVKTPEGYAQIDFDKTVALSNSANPCSAFNDDSMRKTRHNAKSPCTSMTA</sequence>
<comment type="subcellular location">
    <subcellularLocation>
        <location evidence="1">Membrane</location>
    </subcellularLocation>
</comment>
<keyword evidence="8" id="KW-0675">Receptor</keyword>
<evidence type="ECO:0000256" key="1">
    <source>
        <dbReference type="ARBA" id="ARBA00004370"/>
    </source>
</evidence>
<proteinExistence type="predicted"/>
<dbReference type="PROSITE" id="PS51064">
    <property type="entry name" value="IRS_PTB"/>
    <property type="match status" value="1"/>
</dbReference>
<keyword evidence="2" id="KW-0597">Phosphoprotein</keyword>
<feature type="region of interest" description="Disordered" evidence="6">
    <location>
        <begin position="115"/>
        <end position="140"/>
    </location>
</feature>
<dbReference type="InterPro" id="IPR050996">
    <property type="entry name" value="Docking_Protein_DOK"/>
</dbReference>
<feature type="compositionally biased region" description="Polar residues" evidence="6">
    <location>
        <begin position="115"/>
        <end position="138"/>
    </location>
</feature>
<evidence type="ECO:0000256" key="4">
    <source>
        <dbReference type="ARBA" id="ARBA00023136"/>
    </source>
</evidence>
<comment type="caution">
    <text evidence="8">The sequence shown here is derived from an EMBL/GenBank/DDBJ whole genome shotgun (WGS) entry which is preliminary data.</text>
</comment>
<accession>A0AAV4VGK1</accession>
<dbReference type="SMART" id="SM00310">
    <property type="entry name" value="PTBI"/>
    <property type="match status" value="1"/>
</dbReference>
<keyword evidence="5" id="KW-0449">Lipoprotein</keyword>
<dbReference type="Proteomes" id="UP001054837">
    <property type="component" value="Unassembled WGS sequence"/>
</dbReference>
<dbReference type="GO" id="GO:0005068">
    <property type="term" value="F:transmembrane receptor protein tyrosine kinase adaptor activity"/>
    <property type="evidence" value="ECO:0007669"/>
    <property type="project" value="TreeGrafter"/>
</dbReference>